<keyword evidence="7" id="KW-0597">Phosphoprotein</keyword>
<evidence type="ECO:0000256" key="7">
    <source>
        <dbReference type="ARBA" id="ARBA00022553"/>
    </source>
</evidence>
<dbReference type="SUPFAM" id="SSF57630">
    <property type="entry name" value="GLA-domain"/>
    <property type="match status" value="1"/>
</dbReference>
<evidence type="ECO:0000256" key="1">
    <source>
        <dbReference type="ARBA" id="ARBA00004613"/>
    </source>
</evidence>
<comment type="similarity">
    <text evidence="2">Belongs to the osteocalcin/matrix Gla protein family.</text>
</comment>
<organism evidence="13 14">
    <name type="scientific">Mugilogobius chulae</name>
    <name type="common">yellowstripe goby</name>
    <dbReference type="NCBI Taxonomy" id="88201"/>
    <lineage>
        <taxon>Eukaryota</taxon>
        <taxon>Metazoa</taxon>
        <taxon>Chordata</taxon>
        <taxon>Craniata</taxon>
        <taxon>Vertebrata</taxon>
        <taxon>Euteleostomi</taxon>
        <taxon>Actinopterygii</taxon>
        <taxon>Neopterygii</taxon>
        <taxon>Teleostei</taxon>
        <taxon>Neoteleostei</taxon>
        <taxon>Acanthomorphata</taxon>
        <taxon>Gobiaria</taxon>
        <taxon>Gobiiformes</taxon>
        <taxon>Gobioidei</taxon>
        <taxon>Gobiidae</taxon>
        <taxon>Gobionellinae</taxon>
        <taxon>Mugilogobius</taxon>
    </lineage>
</organism>
<comment type="caution">
    <text evidence="13">The sequence shown here is derived from an EMBL/GenBank/DDBJ whole genome shotgun (WGS) entry which is preliminary data.</text>
</comment>
<dbReference type="PROSITE" id="PS50998">
    <property type="entry name" value="GLA_2"/>
    <property type="match status" value="1"/>
</dbReference>
<evidence type="ECO:0000256" key="10">
    <source>
        <dbReference type="ARBA" id="ARBA00023157"/>
    </source>
</evidence>
<evidence type="ECO:0000256" key="3">
    <source>
        <dbReference type="ARBA" id="ARBA00017145"/>
    </source>
</evidence>
<dbReference type="PANTHER" id="PTHR10109">
    <property type="entry name" value="MATRIX GLA PROTEIN"/>
    <property type="match status" value="1"/>
</dbReference>
<dbReference type="EMBL" id="JBBPFD010000002">
    <property type="protein sequence ID" value="KAK7939374.1"/>
    <property type="molecule type" value="Genomic_DNA"/>
</dbReference>
<dbReference type="GO" id="GO:0030154">
    <property type="term" value="P:cell differentiation"/>
    <property type="evidence" value="ECO:0007669"/>
    <property type="project" value="UniProtKB-KW"/>
</dbReference>
<keyword evidence="9" id="KW-0892">Osteogenesis</keyword>
<evidence type="ECO:0000256" key="8">
    <source>
        <dbReference type="ARBA" id="ARBA00022782"/>
    </source>
</evidence>
<keyword evidence="14" id="KW-1185">Reference proteome</keyword>
<keyword evidence="6" id="KW-0964">Secreted</keyword>
<accession>A0AAW0Q5H7</accession>
<dbReference type="AlphaFoldDB" id="A0AAW0Q5H7"/>
<dbReference type="InterPro" id="IPR027118">
    <property type="entry name" value="MGP"/>
</dbReference>
<sequence length="128" mass="15255">MWSCVRPCVVRTNTRMNGLLKLLAVLAATSLCLCYDNLILYKHTFYMHFKYLCNYWVSPHETKTHLKSFVQSIIGNEIKSPAERRAETCEDYTPCRFYAYRYGYQQAYQRFFGSRAQTPQRTAFSRRY</sequence>
<dbReference type="Pfam" id="PF25890">
    <property type="entry name" value="BGLAP_C"/>
    <property type="match status" value="1"/>
</dbReference>
<dbReference type="GO" id="GO:0051216">
    <property type="term" value="P:cartilage development"/>
    <property type="evidence" value="ECO:0007669"/>
    <property type="project" value="UniProtKB-KW"/>
</dbReference>
<dbReference type="GO" id="GO:0005509">
    <property type="term" value="F:calcium ion binding"/>
    <property type="evidence" value="ECO:0007669"/>
    <property type="project" value="InterPro"/>
</dbReference>
<proteinExistence type="inferred from homology"/>
<comment type="subcellular location">
    <subcellularLocation>
        <location evidence="1">Secreted</location>
    </subcellularLocation>
</comment>
<reference evidence="14" key="1">
    <citation type="submission" date="2024-04" db="EMBL/GenBank/DDBJ databases">
        <title>Salinicola lusitanus LLJ914,a marine bacterium isolated from the Okinawa Trough.</title>
        <authorList>
            <person name="Li J."/>
        </authorList>
    </citation>
    <scope>NUCLEOTIDE SEQUENCE [LARGE SCALE GENOMIC DNA]</scope>
</reference>
<dbReference type="GO" id="GO:0005576">
    <property type="term" value="C:extracellular region"/>
    <property type="evidence" value="ECO:0007669"/>
    <property type="project" value="UniProtKB-SubCell"/>
</dbReference>
<name>A0AAW0Q5H7_9GOBI</name>
<evidence type="ECO:0000313" key="13">
    <source>
        <dbReference type="EMBL" id="KAK7939374.1"/>
    </source>
</evidence>
<evidence type="ECO:0000259" key="12">
    <source>
        <dbReference type="PROSITE" id="PS50998"/>
    </source>
</evidence>
<evidence type="ECO:0000256" key="11">
    <source>
        <dbReference type="ARBA" id="ARBA00023188"/>
    </source>
</evidence>
<dbReference type="InterPro" id="IPR058704">
    <property type="entry name" value="BGLAP-like_C"/>
</dbReference>
<dbReference type="Proteomes" id="UP001460270">
    <property type="component" value="Unassembled WGS sequence"/>
</dbReference>
<evidence type="ECO:0000256" key="9">
    <source>
        <dbReference type="ARBA" id="ARBA00022855"/>
    </source>
</evidence>
<keyword evidence="11" id="KW-0891">Chondrogenesis</keyword>
<dbReference type="InterPro" id="IPR035972">
    <property type="entry name" value="GLA-like_dom_SF"/>
</dbReference>
<keyword evidence="10" id="KW-1015">Disulfide bond</keyword>
<keyword evidence="4" id="KW-0217">Developmental protein</keyword>
<evidence type="ECO:0000256" key="5">
    <source>
        <dbReference type="ARBA" id="ARBA00022479"/>
    </source>
</evidence>
<evidence type="ECO:0000313" key="14">
    <source>
        <dbReference type="Proteomes" id="UP001460270"/>
    </source>
</evidence>
<evidence type="ECO:0000256" key="2">
    <source>
        <dbReference type="ARBA" id="ARBA00008850"/>
    </source>
</evidence>
<protein>
    <recommendedName>
        <fullName evidence="3">Matrix Gla protein</fullName>
    </recommendedName>
</protein>
<dbReference type="GO" id="GO:0001503">
    <property type="term" value="P:ossification"/>
    <property type="evidence" value="ECO:0007669"/>
    <property type="project" value="UniProtKB-KW"/>
</dbReference>
<feature type="domain" description="Gla" evidence="12">
    <location>
        <begin position="81"/>
        <end position="113"/>
    </location>
</feature>
<keyword evidence="8" id="KW-0221">Differentiation</keyword>
<evidence type="ECO:0000256" key="4">
    <source>
        <dbReference type="ARBA" id="ARBA00022473"/>
    </source>
</evidence>
<gene>
    <name evidence="13" type="ORF">WMY93_002700</name>
</gene>
<dbReference type="InterPro" id="IPR000294">
    <property type="entry name" value="GLA_domain"/>
</dbReference>
<keyword evidence="5" id="KW-0301">Gamma-carboxyglutamic acid</keyword>
<dbReference type="PANTHER" id="PTHR10109:SF0">
    <property type="entry name" value="MATRIX GLA PROTEIN"/>
    <property type="match status" value="1"/>
</dbReference>
<dbReference type="GO" id="GO:0031012">
    <property type="term" value="C:extracellular matrix"/>
    <property type="evidence" value="ECO:0007669"/>
    <property type="project" value="InterPro"/>
</dbReference>
<evidence type="ECO:0000256" key="6">
    <source>
        <dbReference type="ARBA" id="ARBA00022525"/>
    </source>
</evidence>